<proteinExistence type="predicted"/>
<organism evidence="1 2">
    <name type="scientific">candidate division WWE3 bacterium</name>
    <dbReference type="NCBI Taxonomy" id="2053526"/>
    <lineage>
        <taxon>Bacteria</taxon>
        <taxon>Katanobacteria</taxon>
    </lineage>
</organism>
<sequence>MKKKVRKPRVQRTFGYAALGVEIHLYKDATKAGAALLVTDLNTIKGNKTEFGLVAVRLANNLDELKKITEAVSAARLVANYALMFGTRLIERTPSLKKAEKYLEG</sequence>
<name>A0A656PMT0_UNCKA</name>
<protein>
    <submittedName>
        <fullName evidence="1">Uncharacterized protein</fullName>
    </submittedName>
</protein>
<comment type="caution">
    <text evidence="1">The sequence shown here is derived from an EMBL/GenBank/DDBJ whole genome shotgun (WGS) entry which is preliminary data.</text>
</comment>
<accession>A0A656PMT0</accession>
<evidence type="ECO:0000313" key="1">
    <source>
        <dbReference type="EMBL" id="HCQ40555.1"/>
    </source>
</evidence>
<dbReference type="EMBL" id="DQFB01000004">
    <property type="protein sequence ID" value="HCQ40555.1"/>
    <property type="molecule type" value="Genomic_DNA"/>
</dbReference>
<gene>
    <name evidence="1" type="ORF">DIU24_02505</name>
</gene>
<evidence type="ECO:0000313" key="2">
    <source>
        <dbReference type="Proteomes" id="UP000262056"/>
    </source>
</evidence>
<reference evidence="1 2" key="1">
    <citation type="journal article" date="2018" name="Nat. Biotechnol.">
        <title>A standardized bacterial taxonomy based on genome phylogeny substantially revises the tree of life.</title>
        <authorList>
            <person name="Parks D.H."/>
            <person name="Chuvochina M."/>
            <person name="Waite D.W."/>
            <person name="Rinke C."/>
            <person name="Skarshewski A."/>
            <person name="Chaumeil P.A."/>
            <person name="Hugenholtz P."/>
        </authorList>
    </citation>
    <scope>NUCLEOTIDE SEQUENCE [LARGE SCALE GENOMIC DNA]</scope>
    <source>
        <strain evidence="1">UBA12021</strain>
    </source>
</reference>
<dbReference type="AlphaFoldDB" id="A0A656PMT0"/>
<dbReference type="Proteomes" id="UP000262056">
    <property type="component" value="Unassembled WGS sequence"/>
</dbReference>